<dbReference type="AlphaFoldDB" id="A0AAD5D7C4"/>
<comment type="caution">
    <text evidence="1">The sequence shown here is derived from an EMBL/GenBank/DDBJ whole genome shotgun (WGS) entry which is preliminary data.</text>
</comment>
<protein>
    <submittedName>
        <fullName evidence="1">Uncharacterized protein</fullName>
    </submittedName>
</protein>
<reference evidence="1" key="1">
    <citation type="submission" date="2022-06" db="EMBL/GenBank/DDBJ databases">
        <title>Uncovering the hologenomic basis of an extraordinary plant invasion.</title>
        <authorList>
            <person name="Bieker V.C."/>
            <person name="Martin M.D."/>
            <person name="Gilbert T."/>
            <person name="Hodgins K."/>
            <person name="Battlay P."/>
            <person name="Petersen B."/>
            <person name="Wilson J."/>
        </authorList>
    </citation>
    <scope>NUCLEOTIDE SEQUENCE</scope>
    <source>
        <strain evidence="1">AA19_3_7</strain>
        <tissue evidence="1">Leaf</tissue>
    </source>
</reference>
<proteinExistence type="predicted"/>
<evidence type="ECO:0000313" key="1">
    <source>
        <dbReference type="EMBL" id="KAI7752900.1"/>
    </source>
</evidence>
<feature type="non-terminal residue" evidence="1">
    <location>
        <position position="80"/>
    </location>
</feature>
<sequence>FRRQPNGWECGYCVMMAMYDFVIYNGEHMLVDKTAMVRQGEINEFVERTLKVEVEFWLVSAPEILWLSWWINKAAPSQGG</sequence>
<name>A0AAD5D7C4_AMBAR</name>
<dbReference type="EMBL" id="JAMZMK010005584">
    <property type="protein sequence ID" value="KAI7752900.1"/>
    <property type="molecule type" value="Genomic_DNA"/>
</dbReference>
<accession>A0AAD5D7C4</accession>
<gene>
    <name evidence="1" type="ORF">M8C21_000059</name>
</gene>
<dbReference type="Proteomes" id="UP001206925">
    <property type="component" value="Unassembled WGS sequence"/>
</dbReference>
<organism evidence="1 2">
    <name type="scientific">Ambrosia artemisiifolia</name>
    <name type="common">Common ragweed</name>
    <dbReference type="NCBI Taxonomy" id="4212"/>
    <lineage>
        <taxon>Eukaryota</taxon>
        <taxon>Viridiplantae</taxon>
        <taxon>Streptophyta</taxon>
        <taxon>Embryophyta</taxon>
        <taxon>Tracheophyta</taxon>
        <taxon>Spermatophyta</taxon>
        <taxon>Magnoliopsida</taxon>
        <taxon>eudicotyledons</taxon>
        <taxon>Gunneridae</taxon>
        <taxon>Pentapetalae</taxon>
        <taxon>asterids</taxon>
        <taxon>campanulids</taxon>
        <taxon>Asterales</taxon>
        <taxon>Asteraceae</taxon>
        <taxon>Asteroideae</taxon>
        <taxon>Heliantheae alliance</taxon>
        <taxon>Heliantheae</taxon>
        <taxon>Ambrosia</taxon>
    </lineage>
</organism>
<evidence type="ECO:0000313" key="2">
    <source>
        <dbReference type="Proteomes" id="UP001206925"/>
    </source>
</evidence>
<keyword evidence="2" id="KW-1185">Reference proteome</keyword>